<feature type="region of interest" description="Disordered" evidence="1">
    <location>
        <begin position="96"/>
        <end position="135"/>
    </location>
</feature>
<feature type="non-terminal residue" evidence="2">
    <location>
        <position position="1"/>
    </location>
</feature>
<sequence>EDRPRSAERDRRARGARRPERVLRPRHRPQRHRVVCPRAGEPRGEPVSLRHRRPRTARLRLRRRGRRGPAHRDLPLAHTLGALPLADRRELRRRLARRGVADRRDPEGRRQRAGGPLLPHRGRHDPRSRARDRRM</sequence>
<feature type="compositionally biased region" description="Basic residues" evidence="1">
    <location>
        <begin position="49"/>
        <end position="69"/>
    </location>
</feature>
<reference evidence="2" key="1">
    <citation type="submission" date="2020-02" db="EMBL/GenBank/DDBJ databases">
        <authorList>
            <person name="Meier V. D."/>
        </authorList>
    </citation>
    <scope>NUCLEOTIDE SEQUENCE</scope>
    <source>
        <strain evidence="2">AVDCRST_MAG67</strain>
    </source>
</reference>
<protein>
    <submittedName>
        <fullName evidence="2">Uncharacterized protein</fullName>
    </submittedName>
</protein>
<dbReference type="EMBL" id="CADCVQ010000077">
    <property type="protein sequence ID" value="CAA9499199.1"/>
    <property type="molecule type" value="Genomic_DNA"/>
</dbReference>
<name>A0A6J4SNK6_9ACTN</name>
<gene>
    <name evidence="2" type="ORF">AVDCRST_MAG67-1739</name>
</gene>
<feature type="compositionally biased region" description="Basic residues" evidence="1">
    <location>
        <begin position="24"/>
        <end position="35"/>
    </location>
</feature>
<feature type="compositionally biased region" description="Basic and acidic residues" evidence="1">
    <location>
        <begin position="1"/>
        <end position="23"/>
    </location>
</feature>
<feature type="non-terminal residue" evidence="2">
    <location>
        <position position="135"/>
    </location>
</feature>
<evidence type="ECO:0000256" key="1">
    <source>
        <dbReference type="SAM" id="MobiDB-lite"/>
    </source>
</evidence>
<feature type="region of interest" description="Disordered" evidence="1">
    <location>
        <begin position="1"/>
        <end position="75"/>
    </location>
</feature>
<feature type="compositionally biased region" description="Basic and acidic residues" evidence="1">
    <location>
        <begin position="125"/>
        <end position="135"/>
    </location>
</feature>
<proteinExistence type="predicted"/>
<dbReference type="AlphaFoldDB" id="A0A6J4SNK6"/>
<accession>A0A6J4SNK6</accession>
<organism evidence="2">
    <name type="scientific">uncultured Solirubrobacteraceae bacterium</name>
    <dbReference type="NCBI Taxonomy" id="1162706"/>
    <lineage>
        <taxon>Bacteria</taxon>
        <taxon>Bacillati</taxon>
        <taxon>Actinomycetota</taxon>
        <taxon>Thermoleophilia</taxon>
        <taxon>Solirubrobacterales</taxon>
        <taxon>Solirubrobacteraceae</taxon>
        <taxon>environmental samples</taxon>
    </lineage>
</organism>
<feature type="compositionally biased region" description="Basic and acidic residues" evidence="1">
    <location>
        <begin position="99"/>
        <end position="110"/>
    </location>
</feature>
<evidence type="ECO:0000313" key="2">
    <source>
        <dbReference type="EMBL" id="CAA9499199.1"/>
    </source>
</evidence>